<feature type="domain" description="Ig-like" evidence="4">
    <location>
        <begin position="44"/>
        <end position="81"/>
    </location>
</feature>
<dbReference type="InterPro" id="IPR003961">
    <property type="entry name" value="FN3_dom"/>
</dbReference>
<keyword evidence="2" id="KW-1015">Disulfide bond</keyword>
<gene>
    <name evidence="6" type="ORF">GOODEAATRI_006827</name>
</gene>
<dbReference type="PANTHER" id="PTHR12231">
    <property type="entry name" value="CTX-RELATED TYPE I TRANSMEMBRANE PROTEIN"/>
    <property type="match status" value="1"/>
</dbReference>
<dbReference type="InterPro" id="IPR007110">
    <property type="entry name" value="Ig-like_dom"/>
</dbReference>
<evidence type="ECO:0000256" key="2">
    <source>
        <dbReference type="ARBA" id="ARBA00023157"/>
    </source>
</evidence>
<accession>A0ABV0PLZ9</accession>
<reference evidence="6 7" key="1">
    <citation type="submission" date="2021-06" db="EMBL/GenBank/DDBJ databases">
        <authorList>
            <person name="Palmer J.M."/>
        </authorList>
    </citation>
    <scope>NUCLEOTIDE SEQUENCE [LARGE SCALE GENOMIC DNA]</scope>
    <source>
        <strain evidence="6 7">GA_2019</strain>
        <tissue evidence="6">Muscle</tissue>
    </source>
</reference>
<dbReference type="PROSITE" id="PS50853">
    <property type="entry name" value="FN3"/>
    <property type="match status" value="1"/>
</dbReference>
<organism evidence="6 7">
    <name type="scientific">Goodea atripinnis</name>
    <dbReference type="NCBI Taxonomy" id="208336"/>
    <lineage>
        <taxon>Eukaryota</taxon>
        <taxon>Metazoa</taxon>
        <taxon>Chordata</taxon>
        <taxon>Craniata</taxon>
        <taxon>Vertebrata</taxon>
        <taxon>Euteleostomi</taxon>
        <taxon>Actinopterygii</taxon>
        <taxon>Neopterygii</taxon>
        <taxon>Teleostei</taxon>
        <taxon>Neoteleostei</taxon>
        <taxon>Acanthomorphata</taxon>
        <taxon>Ovalentaria</taxon>
        <taxon>Atherinomorphae</taxon>
        <taxon>Cyprinodontiformes</taxon>
        <taxon>Goodeidae</taxon>
        <taxon>Goodea</taxon>
    </lineage>
</organism>
<keyword evidence="7" id="KW-1185">Reference proteome</keyword>
<dbReference type="Proteomes" id="UP001476798">
    <property type="component" value="Unassembled WGS sequence"/>
</dbReference>
<evidence type="ECO:0000313" key="6">
    <source>
        <dbReference type="EMBL" id="MEQ2184342.1"/>
    </source>
</evidence>
<evidence type="ECO:0000259" key="5">
    <source>
        <dbReference type="PROSITE" id="PS50853"/>
    </source>
</evidence>
<evidence type="ECO:0000313" key="7">
    <source>
        <dbReference type="Proteomes" id="UP001476798"/>
    </source>
</evidence>
<protein>
    <submittedName>
        <fullName evidence="6">Uncharacterized protein</fullName>
    </submittedName>
</protein>
<dbReference type="Pfam" id="PF00041">
    <property type="entry name" value="fn3"/>
    <property type="match status" value="1"/>
</dbReference>
<feature type="domain" description="Fibronectin type-III" evidence="5">
    <location>
        <begin position="44"/>
        <end position="144"/>
    </location>
</feature>
<evidence type="ECO:0000259" key="4">
    <source>
        <dbReference type="PROSITE" id="PS50835"/>
    </source>
</evidence>
<proteinExistence type="predicted"/>
<dbReference type="PANTHER" id="PTHR12231:SF240">
    <property type="entry name" value="PROTEIN TURTLE HOMOLOG B"/>
    <property type="match status" value="1"/>
</dbReference>
<dbReference type="Gene3D" id="2.60.40.10">
    <property type="entry name" value="Immunoglobulins"/>
    <property type="match status" value="2"/>
</dbReference>
<dbReference type="InterPro" id="IPR036179">
    <property type="entry name" value="Ig-like_dom_sf"/>
</dbReference>
<name>A0ABV0PLZ9_9TELE</name>
<dbReference type="InterPro" id="IPR013783">
    <property type="entry name" value="Ig-like_fold"/>
</dbReference>
<sequence length="234" mass="25818">MPDGSIRVAEATEDSLGTYTCVPYNALGTMGMSPPATLVLKDPPYFNVRPGGEYRQEAGRELVIPCAASGDPDIPTITWRKVLSKRTDFGPHDWHSMPVSGAQTWLVVPGLEPGTEYQFSVLAQNKLGTGPFSEVVMVTTTGSPLGTAEPLVLLTPPRCLTANRTLHGVLLTWLPPANHSSPIDRYIMEFRLGERWEVLDDLIPSTETELVARDLVQALWRPSVFWQRRYSSAL</sequence>
<evidence type="ECO:0000256" key="1">
    <source>
        <dbReference type="ARBA" id="ARBA00022737"/>
    </source>
</evidence>
<dbReference type="InterPro" id="IPR051170">
    <property type="entry name" value="Neural/epithelial_adhesion"/>
</dbReference>
<keyword evidence="1" id="KW-0677">Repeat</keyword>
<dbReference type="PROSITE" id="PS50835">
    <property type="entry name" value="IG_LIKE"/>
    <property type="match status" value="1"/>
</dbReference>
<comment type="caution">
    <text evidence="6">The sequence shown here is derived from an EMBL/GenBank/DDBJ whole genome shotgun (WGS) entry which is preliminary data.</text>
</comment>
<dbReference type="InterPro" id="IPR036116">
    <property type="entry name" value="FN3_sf"/>
</dbReference>
<dbReference type="EMBL" id="JAHRIO010080297">
    <property type="protein sequence ID" value="MEQ2184342.1"/>
    <property type="molecule type" value="Genomic_DNA"/>
</dbReference>
<keyword evidence="3" id="KW-0393">Immunoglobulin domain</keyword>
<evidence type="ECO:0000256" key="3">
    <source>
        <dbReference type="ARBA" id="ARBA00023319"/>
    </source>
</evidence>
<dbReference type="CDD" id="cd00063">
    <property type="entry name" value="FN3"/>
    <property type="match status" value="2"/>
</dbReference>
<dbReference type="SUPFAM" id="SSF48726">
    <property type="entry name" value="Immunoglobulin"/>
    <property type="match status" value="1"/>
</dbReference>
<dbReference type="SUPFAM" id="SSF49265">
    <property type="entry name" value="Fibronectin type III"/>
    <property type="match status" value="1"/>
</dbReference>